<dbReference type="OrthoDB" id="7605428at2"/>
<organism evidence="3 4">
    <name type="scientific">Sphingobium algorifonticola</name>
    <dbReference type="NCBI Taxonomy" id="2008318"/>
    <lineage>
        <taxon>Bacteria</taxon>
        <taxon>Pseudomonadati</taxon>
        <taxon>Pseudomonadota</taxon>
        <taxon>Alphaproteobacteria</taxon>
        <taxon>Sphingomonadales</taxon>
        <taxon>Sphingomonadaceae</taxon>
        <taxon>Sphingobium</taxon>
    </lineage>
</organism>
<feature type="domain" description="MIP18 family-like" evidence="2">
    <location>
        <begin position="39"/>
        <end position="112"/>
    </location>
</feature>
<dbReference type="InterPro" id="IPR002744">
    <property type="entry name" value="MIP18-like"/>
</dbReference>
<proteinExistence type="predicted"/>
<dbReference type="InterPro" id="IPR034904">
    <property type="entry name" value="FSCA_dom_sf"/>
</dbReference>
<evidence type="ECO:0000313" key="4">
    <source>
        <dbReference type="Proteomes" id="UP000282977"/>
    </source>
</evidence>
<accession>A0A437J9W4</accession>
<dbReference type="InterPro" id="IPR052339">
    <property type="entry name" value="Fe-S_Maturation_MIP18"/>
</dbReference>
<dbReference type="Pfam" id="PF01883">
    <property type="entry name" value="FeS_assembly_P"/>
    <property type="match status" value="1"/>
</dbReference>
<gene>
    <name evidence="3" type="ORF">ENE74_08720</name>
</gene>
<sequence>MRGPPASTSAIGRPGRQKMAGVSRHSGHHGRYGPVMLAEAIAAALDRVNDPCSIAAGRPLSVRRMGLVRAWRIEAGVLYVTFAVTFPGCTMAPHFMEAARTELLKIDGISAVETRLDTDYVWTPDVMVAPPVVMRGTPQAWRMTRAD</sequence>
<dbReference type="PANTHER" id="PTHR42831">
    <property type="entry name" value="FE-S PROTEIN MATURATION AUXILIARY FACTOR YITW"/>
    <property type="match status" value="1"/>
</dbReference>
<dbReference type="SUPFAM" id="SSF117916">
    <property type="entry name" value="Fe-S cluster assembly (FSCA) domain-like"/>
    <property type="match status" value="1"/>
</dbReference>
<name>A0A437J9W4_9SPHN</name>
<evidence type="ECO:0000313" key="3">
    <source>
        <dbReference type="EMBL" id="RVT42275.1"/>
    </source>
</evidence>
<feature type="compositionally biased region" description="Polar residues" evidence="1">
    <location>
        <begin position="1"/>
        <end position="10"/>
    </location>
</feature>
<dbReference type="AlphaFoldDB" id="A0A437J9W4"/>
<feature type="region of interest" description="Disordered" evidence="1">
    <location>
        <begin position="1"/>
        <end position="27"/>
    </location>
</feature>
<reference evidence="3 4" key="1">
    <citation type="submission" date="2019-01" db="EMBL/GenBank/DDBJ databases">
        <authorList>
            <person name="Chen W.-M."/>
        </authorList>
    </citation>
    <scope>NUCLEOTIDE SEQUENCE [LARGE SCALE GENOMIC DNA]</scope>
    <source>
        <strain evidence="3 4">TLA-22</strain>
    </source>
</reference>
<dbReference type="EMBL" id="RZUL01000002">
    <property type="protein sequence ID" value="RVT42275.1"/>
    <property type="molecule type" value="Genomic_DNA"/>
</dbReference>
<comment type="caution">
    <text evidence="3">The sequence shown here is derived from an EMBL/GenBank/DDBJ whole genome shotgun (WGS) entry which is preliminary data.</text>
</comment>
<protein>
    <submittedName>
        <fullName evidence="3">DUF59 domain-containing protein</fullName>
    </submittedName>
</protein>
<evidence type="ECO:0000256" key="1">
    <source>
        <dbReference type="SAM" id="MobiDB-lite"/>
    </source>
</evidence>
<keyword evidence="4" id="KW-1185">Reference proteome</keyword>
<dbReference type="Gene3D" id="3.30.300.130">
    <property type="entry name" value="Fe-S cluster assembly (FSCA)"/>
    <property type="match status" value="1"/>
</dbReference>
<dbReference type="PANTHER" id="PTHR42831:SF1">
    <property type="entry name" value="FE-S PROTEIN MATURATION AUXILIARY FACTOR YITW"/>
    <property type="match status" value="1"/>
</dbReference>
<evidence type="ECO:0000259" key="2">
    <source>
        <dbReference type="Pfam" id="PF01883"/>
    </source>
</evidence>
<dbReference type="Proteomes" id="UP000282977">
    <property type="component" value="Unassembled WGS sequence"/>
</dbReference>